<evidence type="ECO:0000259" key="2">
    <source>
        <dbReference type="PROSITE" id="PS51186"/>
    </source>
</evidence>
<dbReference type="SUPFAM" id="SSF55729">
    <property type="entry name" value="Acyl-CoA N-acyltransferases (Nat)"/>
    <property type="match status" value="1"/>
</dbReference>
<gene>
    <name evidence="3" type="ORF">ACFPOF_30630</name>
</gene>
<dbReference type="PANTHER" id="PTHR13947:SF37">
    <property type="entry name" value="LD18367P"/>
    <property type="match status" value="1"/>
</dbReference>
<keyword evidence="1 3" id="KW-0808">Transferase</keyword>
<evidence type="ECO:0000313" key="4">
    <source>
        <dbReference type="Proteomes" id="UP001596113"/>
    </source>
</evidence>
<dbReference type="PANTHER" id="PTHR13947">
    <property type="entry name" value="GNAT FAMILY N-ACETYLTRANSFERASE"/>
    <property type="match status" value="1"/>
</dbReference>
<comment type="caution">
    <text evidence="3">The sequence shown here is derived from an EMBL/GenBank/DDBJ whole genome shotgun (WGS) entry which is preliminary data.</text>
</comment>
<sequence>MAIRFAKLDPHHDAIPYDLLLLADPSKSLIDDYIGRGICYLAYDEDELVGEFVLIHTHPKTYEIVNIAVEEKHQGKGIGRQLLHKAIAVAVELQADSVEIGTGNSSVRQLALYQRCGFRITGIDHDFFVRHYDEEIFEDGIQCRDMIRLRQELHTDRR</sequence>
<dbReference type="EMBL" id="JBHSMI010000067">
    <property type="protein sequence ID" value="MFC5407104.1"/>
    <property type="molecule type" value="Genomic_DNA"/>
</dbReference>
<accession>A0ABW0I2M4</accession>
<dbReference type="EC" id="2.3.1.-" evidence="3"/>
<dbReference type="InterPro" id="IPR016181">
    <property type="entry name" value="Acyl_CoA_acyltransferase"/>
</dbReference>
<feature type="domain" description="N-acetyltransferase" evidence="2">
    <location>
        <begin position="1"/>
        <end position="139"/>
    </location>
</feature>
<keyword evidence="4" id="KW-1185">Reference proteome</keyword>
<dbReference type="RefSeq" id="WP_378139467.1">
    <property type="nucleotide sequence ID" value="NZ_JBHSMI010000067.1"/>
</dbReference>
<evidence type="ECO:0000313" key="3">
    <source>
        <dbReference type="EMBL" id="MFC5407104.1"/>
    </source>
</evidence>
<name>A0ABW0I2M4_9BACL</name>
<organism evidence="3 4">
    <name type="scientific">Cohnella soli</name>
    <dbReference type="NCBI Taxonomy" id="425005"/>
    <lineage>
        <taxon>Bacteria</taxon>
        <taxon>Bacillati</taxon>
        <taxon>Bacillota</taxon>
        <taxon>Bacilli</taxon>
        <taxon>Bacillales</taxon>
        <taxon>Paenibacillaceae</taxon>
        <taxon>Cohnella</taxon>
    </lineage>
</organism>
<dbReference type="CDD" id="cd04301">
    <property type="entry name" value="NAT_SF"/>
    <property type="match status" value="1"/>
</dbReference>
<protein>
    <submittedName>
        <fullName evidence="3">GNAT family N-acetyltransferase</fullName>
        <ecNumber evidence="3">2.3.1.-</ecNumber>
    </submittedName>
</protein>
<proteinExistence type="predicted"/>
<evidence type="ECO:0000256" key="1">
    <source>
        <dbReference type="ARBA" id="ARBA00022679"/>
    </source>
</evidence>
<reference evidence="4" key="1">
    <citation type="journal article" date="2019" name="Int. J. Syst. Evol. Microbiol.">
        <title>The Global Catalogue of Microorganisms (GCM) 10K type strain sequencing project: providing services to taxonomists for standard genome sequencing and annotation.</title>
        <authorList>
            <consortium name="The Broad Institute Genomics Platform"/>
            <consortium name="The Broad Institute Genome Sequencing Center for Infectious Disease"/>
            <person name="Wu L."/>
            <person name="Ma J."/>
        </authorList>
    </citation>
    <scope>NUCLEOTIDE SEQUENCE [LARGE SCALE GENOMIC DNA]</scope>
    <source>
        <strain evidence="4">CGMCC 1.18575</strain>
    </source>
</reference>
<dbReference type="InterPro" id="IPR050769">
    <property type="entry name" value="NAT_camello-type"/>
</dbReference>
<dbReference type="Gene3D" id="3.40.630.30">
    <property type="match status" value="1"/>
</dbReference>
<keyword evidence="3" id="KW-0012">Acyltransferase</keyword>
<dbReference type="Proteomes" id="UP001596113">
    <property type="component" value="Unassembled WGS sequence"/>
</dbReference>
<dbReference type="PROSITE" id="PS51186">
    <property type="entry name" value="GNAT"/>
    <property type="match status" value="1"/>
</dbReference>
<dbReference type="InterPro" id="IPR000182">
    <property type="entry name" value="GNAT_dom"/>
</dbReference>
<dbReference type="Pfam" id="PF00583">
    <property type="entry name" value="Acetyltransf_1"/>
    <property type="match status" value="1"/>
</dbReference>
<dbReference type="GO" id="GO:0016746">
    <property type="term" value="F:acyltransferase activity"/>
    <property type="evidence" value="ECO:0007669"/>
    <property type="project" value="UniProtKB-KW"/>
</dbReference>